<dbReference type="RefSeq" id="XP_001750011.1">
    <property type="nucleotide sequence ID" value="XM_001749959.1"/>
</dbReference>
<keyword evidence="2" id="KW-1133">Transmembrane helix</keyword>
<dbReference type="Proteomes" id="UP000001357">
    <property type="component" value="Unassembled WGS sequence"/>
</dbReference>
<reference evidence="4 5" key="1">
    <citation type="journal article" date="2008" name="Nature">
        <title>The genome of the choanoflagellate Monosiga brevicollis and the origin of metazoans.</title>
        <authorList>
            <consortium name="JGI Sequencing"/>
            <person name="King N."/>
            <person name="Westbrook M.J."/>
            <person name="Young S.L."/>
            <person name="Kuo A."/>
            <person name="Abedin M."/>
            <person name="Chapman J."/>
            <person name="Fairclough S."/>
            <person name="Hellsten U."/>
            <person name="Isogai Y."/>
            <person name="Letunic I."/>
            <person name="Marr M."/>
            <person name="Pincus D."/>
            <person name="Putnam N."/>
            <person name="Rokas A."/>
            <person name="Wright K.J."/>
            <person name="Zuzow R."/>
            <person name="Dirks W."/>
            <person name="Good M."/>
            <person name="Goodstein D."/>
            <person name="Lemons D."/>
            <person name="Li W."/>
            <person name="Lyons J.B."/>
            <person name="Morris A."/>
            <person name="Nichols S."/>
            <person name="Richter D.J."/>
            <person name="Salamov A."/>
            <person name="Bork P."/>
            <person name="Lim W.A."/>
            <person name="Manning G."/>
            <person name="Miller W.T."/>
            <person name="McGinnis W."/>
            <person name="Shapiro H."/>
            <person name="Tjian R."/>
            <person name="Grigoriev I.V."/>
            <person name="Rokhsar D."/>
        </authorList>
    </citation>
    <scope>NUCLEOTIDE SEQUENCE [LARGE SCALE GENOMIC DNA]</scope>
    <source>
        <strain evidence="5">MX1 / ATCC 50154</strain>
    </source>
</reference>
<accession>A9VB70</accession>
<dbReference type="GO" id="GO:0016020">
    <property type="term" value="C:membrane"/>
    <property type="evidence" value="ECO:0007669"/>
    <property type="project" value="UniProtKB-SubCell"/>
</dbReference>
<proteinExistence type="predicted"/>
<evidence type="ECO:0000313" key="4">
    <source>
        <dbReference type="EMBL" id="EDQ85186.1"/>
    </source>
</evidence>
<evidence type="ECO:0000259" key="3">
    <source>
        <dbReference type="Pfam" id="PF25993"/>
    </source>
</evidence>
<feature type="compositionally biased region" description="Polar residues" evidence="1">
    <location>
        <begin position="90"/>
        <end position="104"/>
    </location>
</feature>
<dbReference type="GO" id="GO:0008270">
    <property type="term" value="F:zinc ion binding"/>
    <property type="evidence" value="ECO:0007669"/>
    <property type="project" value="UniProtKB-KW"/>
</dbReference>
<evidence type="ECO:0000256" key="2">
    <source>
        <dbReference type="SAM" id="Phobius"/>
    </source>
</evidence>
<evidence type="ECO:0000313" key="5">
    <source>
        <dbReference type="Proteomes" id="UP000001357"/>
    </source>
</evidence>
<dbReference type="EMBL" id="CH991576">
    <property type="protein sequence ID" value="EDQ85186.1"/>
    <property type="molecule type" value="Genomic_DNA"/>
</dbReference>
<gene>
    <name evidence="4" type="ORF">MONBRDRAFT_29472</name>
</gene>
<name>A9VB70_MONBE</name>
<dbReference type="PANTHER" id="PTHR12981">
    <property type="entry name" value="ZINC FINGER PROTEIN-LIKE 1"/>
    <property type="match status" value="1"/>
</dbReference>
<keyword evidence="2" id="KW-0472">Membrane</keyword>
<keyword evidence="2" id="KW-0812">Transmembrane</keyword>
<dbReference type="STRING" id="81824.A9VB70"/>
<organism evidence="4 5">
    <name type="scientific">Monosiga brevicollis</name>
    <name type="common">Choanoflagellate</name>
    <dbReference type="NCBI Taxonomy" id="81824"/>
    <lineage>
        <taxon>Eukaryota</taxon>
        <taxon>Choanoflagellata</taxon>
        <taxon>Craspedida</taxon>
        <taxon>Salpingoecidae</taxon>
        <taxon>Monosiga</taxon>
    </lineage>
</organism>
<evidence type="ECO:0000256" key="1">
    <source>
        <dbReference type="SAM" id="MobiDB-lite"/>
    </source>
</evidence>
<feature type="compositionally biased region" description="Basic and acidic residues" evidence="1">
    <location>
        <begin position="126"/>
        <end position="139"/>
    </location>
</feature>
<feature type="region of interest" description="Disordered" evidence="1">
    <location>
        <begin position="71"/>
        <end position="139"/>
    </location>
</feature>
<keyword evidence="5" id="KW-1185">Reference proteome</keyword>
<dbReference type="InterPro" id="IPR058731">
    <property type="entry name" value="Znf-B_box_ZFPL1-like"/>
</dbReference>
<dbReference type="InterPro" id="IPR039043">
    <property type="entry name" value="ZFPL1"/>
</dbReference>
<feature type="transmembrane region" description="Helical" evidence="2">
    <location>
        <begin position="181"/>
        <end position="199"/>
    </location>
</feature>
<sequence length="224" mass="24286">MGLCDCRNVTSLFCCQHTKNVCEKCMLSQHPNDFSATTAPAGYKCPVCPTRIVPDDNNGGPVAQQVRAKLKDKAWAHGPAPGNTDALSPAQASTVNTGPTTRIQASPRKLPAAREGGRHSTGAHALGHDHEAQSADESKYKPKAANEWFARMVENQKETLPMATRRRPVQSDDGAASLKRTVIIVILVLVAFITVIELMTRARPESFANDPLLDPQMNPNIHSE</sequence>
<feature type="domain" description="ZFPL1-like B-box zinc-binding" evidence="3">
    <location>
        <begin position="1"/>
        <end position="31"/>
    </location>
</feature>
<dbReference type="Pfam" id="PF25993">
    <property type="entry name" value="zf-B_box_ZFPL1"/>
    <property type="match status" value="1"/>
</dbReference>
<dbReference type="InParanoid" id="A9VB70"/>
<dbReference type="AlphaFoldDB" id="A9VB70"/>
<dbReference type="FunCoup" id="A9VB70">
    <property type="interactions" value="1091"/>
</dbReference>
<dbReference type="PANTHER" id="PTHR12981:SF0">
    <property type="entry name" value="ZINC FINGER PROTEIN-LIKE 1"/>
    <property type="match status" value="1"/>
</dbReference>
<dbReference type="KEGG" id="mbr:MONBRDRAFT_29472"/>
<dbReference type="GeneID" id="5895317"/>
<dbReference type="eggNOG" id="KOG3970">
    <property type="taxonomic scope" value="Eukaryota"/>
</dbReference>
<protein>
    <recommendedName>
        <fullName evidence="3">ZFPL1-like B-box zinc-binding domain-containing protein</fullName>
    </recommendedName>
</protein>